<dbReference type="EMBL" id="RPDH01000001">
    <property type="protein sequence ID" value="RPE12840.1"/>
    <property type="molecule type" value="Genomic_DNA"/>
</dbReference>
<dbReference type="PANTHER" id="PTHR12277">
    <property type="entry name" value="ALPHA/BETA HYDROLASE DOMAIN-CONTAINING PROTEIN"/>
    <property type="match status" value="1"/>
</dbReference>
<name>A0A3N4QA00_9BACT</name>
<keyword evidence="4" id="KW-1185">Reference proteome</keyword>
<dbReference type="GO" id="GO:0016787">
    <property type="term" value="F:hydrolase activity"/>
    <property type="evidence" value="ECO:0007669"/>
    <property type="project" value="UniProtKB-KW"/>
</dbReference>
<dbReference type="InterPro" id="IPR022742">
    <property type="entry name" value="Hydrolase_4"/>
</dbReference>
<gene>
    <name evidence="3" type="ORF">EGT74_04670</name>
</gene>
<dbReference type="Pfam" id="PF12146">
    <property type="entry name" value="Hydrolase_4"/>
    <property type="match status" value="1"/>
</dbReference>
<feature type="domain" description="Serine aminopeptidase S33" evidence="2">
    <location>
        <begin position="67"/>
        <end position="179"/>
    </location>
</feature>
<dbReference type="InterPro" id="IPR029058">
    <property type="entry name" value="AB_hydrolase_fold"/>
</dbReference>
<evidence type="ECO:0000313" key="3">
    <source>
        <dbReference type="EMBL" id="RPE12840.1"/>
    </source>
</evidence>
<dbReference type="PANTHER" id="PTHR12277:SF81">
    <property type="entry name" value="PROTEIN ABHD13"/>
    <property type="match status" value="1"/>
</dbReference>
<organism evidence="3 4">
    <name type="scientific">Chitinophaga lutea</name>
    <dbReference type="NCBI Taxonomy" id="2488634"/>
    <lineage>
        <taxon>Bacteria</taxon>
        <taxon>Pseudomonadati</taxon>
        <taxon>Bacteroidota</taxon>
        <taxon>Chitinophagia</taxon>
        <taxon>Chitinophagales</taxon>
        <taxon>Chitinophagaceae</taxon>
        <taxon>Chitinophaga</taxon>
    </lineage>
</organism>
<keyword evidence="1" id="KW-1133">Transmembrane helix</keyword>
<feature type="transmembrane region" description="Helical" evidence="1">
    <location>
        <begin position="6"/>
        <end position="22"/>
    </location>
</feature>
<dbReference type="Proteomes" id="UP000278351">
    <property type="component" value="Unassembled WGS sequence"/>
</dbReference>
<protein>
    <submittedName>
        <fullName evidence="3">Alpha/beta fold hydrolase</fullName>
    </submittedName>
</protein>
<keyword evidence="3" id="KW-0378">Hydrolase</keyword>
<dbReference type="AlphaFoldDB" id="A0A3N4QA00"/>
<dbReference type="SUPFAM" id="SSF53474">
    <property type="entry name" value="alpha/beta-Hydrolases"/>
    <property type="match status" value="1"/>
</dbReference>
<comment type="caution">
    <text evidence="3">The sequence shown here is derived from an EMBL/GenBank/DDBJ whole genome shotgun (WGS) entry which is preliminary data.</text>
</comment>
<proteinExistence type="predicted"/>
<accession>A0A3N4QA00</accession>
<dbReference type="RefSeq" id="WP_123845356.1">
    <property type="nucleotide sequence ID" value="NZ_RPDH01000001.1"/>
</dbReference>
<dbReference type="Gene3D" id="3.40.50.1820">
    <property type="entry name" value="alpha/beta hydrolase"/>
    <property type="match status" value="1"/>
</dbReference>
<evidence type="ECO:0000256" key="1">
    <source>
        <dbReference type="SAM" id="Phobius"/>
    </source>
</evidence>
<dbReference type="OrthoDB" id="9777090at2"/>
<keyword evidence="1" id="KW-0812">Transmembrane</keyword>
<sequence>MSPTIIYIIAGYLLLLLLVYFIQERFIFKPEKLRADFVFRYDQPFSELFFEPAPGVRINGLHFTVAEPKGILLYFHGNTRSIKGWGKFARDFTRYGYEVVMIDYRGFGKSTGKRSESQLMHDAQFVYDSLTAVHPENHILVYGRSIGSGFAAKLASDNHPRYLILDAPYYSFARVVKRFLPILPLRWVLRYHLRTDLWIRKVQCHTYILHGTKDRLIPIRHSEHLQALNPRRITLIRITGGRHNNLPSFPEYHAFIRDILQE</sequence>
<evidence type="ECO:0000259" key="2">
    <source>
        <dbReference type="Pfam" id="PF12146"/>
    </source>
</evidence>
<keyword evidence="1" id="KW-0472">Membrane</keyword>
<evidence type="ECO:0000313" key="4">
    <source>
        <dbReference type="Proteomes" id="UP000278351"/>
    </source>
</evidence>
<reference evidence="3 4" key="1">
    <citation type="submission" date="2018-11" db="EMBL/GenBank/DDBJ databases">
        <title>Chitinophaga lutea sp.nov., isolate from arsenic contaminated soil.</title>
        <authorList>
            <person name="Zong Y."/>
        </authorList>
    </citation>
    <scope>NUCLEOTIDE SEQUENCE [LARGE SCALE GENOMIC DNA]</scope>
    <source>
        <strain evidence="3 4">ZY74</strain>
    </source>
</reference>